<dbReference type="InterPro" id="IPR009822">
    <property type="entry name" value="YaeQ"/>
</dbReference>
<protein>
    <submittedName>
        <fullName evidence="1">YaeQ family protein</fullName>
    </submittedName>
</protein>
<dbReference type="SUPFAM" id="SSF52980">
    <property type="entry name" value="Restriction endonuclease-like"/>
    <property type="match status" value="1"/>
</dbReference>
<accession>A0ABY9TMN3</accession>
<dbReference type="CDD" id="cd22368">
    <property type="entry name" value="YaeQ-like"/>
    <property type="match status" value="1"/>
</dbReference>
<dbReference type="PANTHER" id="PTHR38784">
    <property type="entry name" value="SUCROSE PHOSPHORYLASE"/>
    <property type="match status" value="1"/>
</dbReference>
<keyword evidence="2" id="KW-1185">Reference proteome</keyword>
<proteinExistence type="predicted"/>
<dbReference type="InterPro" id="IPR011335">
    <property type="entry name" value="Restrct_endonuc-II-like"/>
</dbReference>
<evidence type="ECO:0000313" key="2">
    <source>
        <dbReference type="Proteomes" id="UP001248581"/>
    </source>
</evidence>
<dbReference type="PANTHER" id="PTHR38784:SF1">
    <property type="entry name" value="SUCROSE PHOSPHORYLASE"/>
    <property type="match status" value="1"/>
</dbReference>
<dbReference type="Proteomes" id="UP001248581">
    <property type="component" value="Chromosome"/>
</dbReference>
<name>A0ABY9TMN3_9GAMM</name>
<dbReference type="EMBL" id="CP134146">
    <property type="protein sequence ID" value="WNC70128.1"/>
    <property type="molecule type" value="Genomic_DNA"/>
</dbReference>
<organism evidence="1 2">
    <name type="scientific">Thalassotalea nanhaiensis</name>
    <dbReference type="NCBI Taxonomy" id="3065648"/>
    <lineage>
        <taxon>Bacteria</taxon>
        <taxon>Pseudomonadati</taxon>
        <taxon>Pseudomonadota</taxon>
        <taxon>Gammaproteobacteria</taxon>
        <taxon>Alteromonadales</taxon>
        <taxon>Colwelliaceae</taxon>
        <taxon>Thalassotalea</taxon>
    </lineage>
</organism>
<dbReference type="SMART" id="SM01322">
    <property type="entry name" value="YaeQ"/>
    <property type="match status" value="1"/>
</dbReference>
<dbReference type="RefSeq" id="WP_348389269.1">
    <property type="nucleotide sequence ID" value="NZ_CP134146.1"/>
</dbReference>
<dbReference type="Gene3D" id="3.10.640.10">
    <property type="entry name" value="Restriction endonuclease-like alpha-beta roll domain"/>
    <property type="match status" value="1"/>
</dbReference>
<evidence type="ECO:0000313" key="1">
    <source>
        <dbReference type="EMBL" id="WNC70128.1"/>
    </source>
</evidence>
<dbReference type="InterPro" id="IPR038590">
    <property type="entry name" value="YaeQ_sf"/>
</dbReference>
<gene>
    <name evidence="1" type="ORF">RI845_08300</name>
</gene>
<sequence length="181" mass="20993">MAQKATIYKATISLSDMDRHYYDTLNVTIAQHPSETDRRMMVRILAYILNAREDIQFCKGLSDDDEPEIWVKDYSEQIHLWIELGQIDEKRIKKGCTKAKEMRLYSYGSAADVWWKKIQNKLSAFSNLNVYKINDETCEQLAGLVDRTMELQCSIDSGQIWLGNNDSTVQIDLETLLEQKS</sequence>
<reference evidence="2" key="1">
    <citation type="submission" date="2023-09" db="EMBL/GenBank/DDBJ databases">
        <authorList>
            <person name="Li S."/>
            <person name="Li X."/>
            <person name="Zhang C."/>
            <person name="Zhao Z."/>
        </authorList>
    </citation>
    <scope>NUCLEOTIDE SEQUENCE [LARGE SCALE GENOMIC DNA]</scope>
    <source>
        <strain evidence="2">SQ345</strain>
    </source>
</reference>
<dbReference type="Pfam" id="PF07152">
    <property type="entry name" value="YaeQ"/>
    <property type="match status" value="1"/>
</dbReference>
<dbReference type="PIRSF" id="PIRSF011484">
    <property type="entry name" value="YaeQ"/>
    <property type="match status" value="1"/>
</dbReference>